<feature type="domain" description="PPIase cyclophilin-type" evidence="6">
    <location>
        <begin position="557"/>
        <end position="715"/>
    </location>
</feature>
<dbReference type="PRINTS" id="PR00153">
    <property type="entry name" value="CSAPPISMRASE"/>
</dbReference>
<feature type="compositionally biased region" description="Low complexity" evidence="5">
    <location>
        <begin position="470"/>
        <end position="479"/>
    </location>
</feature>
<keyword evidence="8" id="KW-1185">Reference proteome</keyword>
<dbReference type="GO" id="GO:0005737">
    <property type="term" value="C:cytoplasm"/>
    <property type="evidence" value="ECO:0007669"/>
    <property type="project" value="TreeGrafter"/>
</dbReference>
<comment type="caution">
    <text evidence="7">The sequence shown here is derived from an EMBL/GenBank/DDBJ whole genome shotgun (WGS) entry which is preliminary data.</text>
</comment>
<dbReference type="FunFam" id="2.40.100.10:FF:000025">
    <property type="entry name" value="Peptidyl-prolyl cis-trans isomerase CYP19-2"/>
    <property type="match status" value="1"/>
</dbReference>
<evidence type="ECO:0000256" key="2">
    <source>
        <dbReference type="ARBA" id="ARBA00013194"/>
    </source>
</evidence>
<organism evidence="7 8">
    <name type="scientific">Amphibalanus amphitrite</name>
    <name type="common">Striped barnacle</name>
    <name type="synonym">Balanus amphitrite</name>
    <dbReference type="NCBI Taxonomy" id="1232801"/>
    <lineage>
        <taxon>Eukaryota</taxon>
        <taxon>Metazoa</taxon>
        <taxon>Ecdysozoa</taxon>
        <taxon>Arthropoda</taxon>
        <taxon>Crustacea</taxon>
        <taxon>Multicrustacea</taxon>
        <taxon>Cirripedia</taxon>
        <taxon>Thoracica</taxon>
        <taxon>Thoracicalcarea</taxon>
        <taxon>Balanomorpha</taxon>
        <taxon>Balanoidea</taxon>
        <taxon>Balanidae</taxon>
        <taxon>Amphibalaninae</taxon>
        <taxon>Amphibalanus</taxon>
    </lineage>
</organism>
<evidence type="ECO:0000259" key="6">
    <source>
        <dbReference type="PROSITE" id="PS50072"/>
    </source>
</evidence>
<keyword evidence="4 7" id="KW-0413">Isomerase</keyword>
<dbReference type="EC" id="5.2.1.8" evidence="2"/>
<dbReference type="PANTHER" id="PTHR11071:SF561">
    <property type="entry name" value="PEPTIDYL-PROLYL CIS-TRANS ISOMERASE D-RELATED"/>
    <property type="match status" value="1"/>
</dbReference>
<dbReference type="AlphaFoldDB" id="A0A6A4VZF1"/>
<dbReference type="Proteomes" id="UP000440578">
    <property type="component" value="Unassembled WGS sequence"/>
</dbReference>
<dbReference type="GO" id="GO:0003755">
    <property type="term" value="F:peptidyl-prolyl cis-trans isomerase activity"/>
    <property type="evidence" value="ECO:0007669"/>
    <property type="project" value="UniProtKB-KW"/>
</dbReference>
<dbReference type="PROSITE" id="PS50072">
    <property type="entry name" value="CSA_PPIASE_2"/>
    <property type="match status" value="1"/>
</dbReference>
<feature type="region of interest" description="Disordered" evidence="5">
    <location>
        <begin position="500"/>
        <end position="522"/>
    </location>
</feature>
<accession>A0A6A4VZF1</accession>
<dbReference type="InterPro" id="IPR002130">
    <property type="entry name" value="Cyclophilin-type_PPIase_dom"/>
</dbReference>
<proteinExistence type="predicted"/>
<feature type="region of interest" description="Disordered" evidence="5">
    <location>
        <begin position="131"/>
        <end position="161"/>
    </location>
</feature>
<dbReference type="Gene3D" id="2.40.100.10">
    <property type="entry name" value="Cyclophilin-like"/>
    <property type="match status" value="1"/>
</dbReference>
<feature type="compositionally biased region" description="Polar residues" evidence="5">
    <location>
        <begin position="408"/>
        <end position="418"/>
    </location>
</feature>
<keyword evidence="3" id="KW-0697">Rotamase</keyword>
<name>A0A6A4VZF1_AMPAM</name>
<dbReference type="PANTHER" id="PTHR11071">
    <property type="entry name" value="PEPTIDYL-PROLYL CIS-TRANS ISOMERASE"/>
    <property type="match status" value="1"/>
</dbReference>
<feature type="compositionally biased region" description="Polar residues" evidence="5">
    <location>
        <begin position="504"/>
        <end position="514"/>
    </location>
</feature>
<evidence type="ECO:0000256" key="5">
    <source>
        <dbReference type="SAM" id="MobiDB-lite"/>
    </source>
</evidence>
<reference evidence="7 8" key="1">
    <citation type="submission" date="2019-07" db="EMBL/GenBank/DDBJ databases">
        <title>Draft genome assembly of a fouling barnacle, Amphibalanus amphitrite (Darwin, 1854): The first reference genome for Thecostraca.</title>
        <authorList>
            <person name="Kim W."/>
        </authorList>
    </citation>
    <scope>NUCLEOTIDE SEQUENCE [LARGE SCALE GENOMIC DNA]</scope>
    <source>
        <strain evidence="7">SNU_AA5</strain>
        <tissue evidence="7">Soma without cirri and trophi</tissue>
    </source>
</reference>
<evidence type="ECO:0000256" key="4">
    <source>
        <dbReference type="ARBA" id="ARBA00023235"/>
    </source>
</evidence>
<dbReference type="SUPFAM" id="SSF50891">
    <property type="entry name" value="Cyclophilin-like"/>
    <property type="match status" value="1"/>
</dbReference>
<dbReference type="EMBL" id="VIIS01001538">
    <property type="protein sequence ID" value="KAF0296750.1"/>
    <property type="molecule type" value="Genomic_DNA"/>
</dbReference>
<feature type="region of interest" description="Disordered" evidence="5">
    <location>
        <begin position="457"/>
        <end position="483"/>
    </location>
</feature>
<dbReference type="GO" id="GO:0016018">
    <property type="term" value="F:cyclosporin A binding"/>
    <property type="evidence" value="ECO:0007669"/>
    <property type="project" value="TreeGrafter"/>
</dbReference>
<dbReference type="Pfam" id="PF00160">
    <property type="entry name" value="Pro_isomerase"/>
    <property type="match status" value="1"/>
</dbReference>
<evidence type="ECO:0000313" key="7">
    <source>
        <dbReference type="EMBL" id="KAF0296750.1"/>
    </source>
</evidence>
<dbReference type="GO" id="GO:0006457">
    <property type="term" value="P:protein folding"/>
    <property type="evidence" value="ECO:0007669"/>
    <property type="project" value="InterPro"/>
</dbReference>
<sequence length="719" mass="78548">MGFFPNLFQNPQTYFKGKKWAKRQENSRYDQHRNRLLKVRPVVDTDPPRAYRILTKRLLYKRRKMGIDTHGIRTDIGPPALRFQDTESLKDWKACRQRQPSPAAALEPSAAQLKRLISAEELTHSLAELERSASRALGQPPPTAAVTEERPELSSSQLVEQVHELERSLTELAPPAALPPLQPWVAVRRADRTAGGAVAAAGQTPGRANSVAAAGGGGAPALGLTRPTGQAAGDFWVTTSQPQESPVTYASRQTAPYITINNQKIPVLISQYSVQAHQKVHHTMAPQVQEISASEPRNRTPSGRSKSEHTIQRSADSRSTSRRAAKLTFAVSGSGSGVAVGPDQPPVRPLRSQRSGGRGPPGPPDSRAITTTIRPPARPGSGRKTAARRRLQRLRGKVKEPPGHLSRGNASNIITTPGDSGGTSERRATQASCAMCVGDQQPQNRTERVRRVIHRVTAVISPDSSPPASPGRSQPSPRAAARRHRQLLTRIDALAAPRRRYTEQADNQVRQTRPNWRPPAAPLPGDQLYQRAMRGASCRSCNIVRTPSPISSNPFAFMDIEADGRPLGRLTILLRADLAPRTVENFRSLCTGEYGFGYKGTLFHRVIPRFVCQGGDVTFGGRNKQAPLSIYDRLFEDESFDMHHSEPGVVSMVNNGPNTNGTQFFICAAKITWLDGKNVAFGLVTEGLQVLRKIEALGTAQGVPLKRIVVHKCGQIIND</sequence>
<comment type="catalytic activity">
    <reaction evidence="1">
        <text>[protein]-peptidylproline (omega=180) = [protein]-peptidylproline (omega=0)</text>
        <dbReference type="Rhea" id="RHEA:16237"/>
        <dbReference type="Rhea" id="RHEA-COMP:10747"/>
        <dbReference type="Rhea" id="RHEA-COMP:10748"/>
        <dbReference type="ChEBI" id="CHEBI:83833"/>
        <dbReference type="ChEBI" id="CHEBI:83834"/>
        <dbReference type="EC" id="5.2.1.8"/>
    </reaction>
</comment>
<feature type="compositionally biased region" description="Basic residues" evidence="5">
    <location>
        <begin position="385"/>
        <end position="396"/>
    </location>
</feature>
<dbReference type="PROSITE" id="PS00170">
    <property type="entry name" value="CSA_PPIASE_1"/>
    <property type="match status" value="1"/>
</dbReference>
<protein>
    <recommendedName>
        <fullName evidence="2">peptidylprolyl isomerase</fullName>
        <ecNumber evidence="2">5.2.1.8</ecNumber>
    </recommendedName>
</protein>
<evidence type="ECO:0000256" key="3">
    <source>
        <dbReference type="ARBA" id="ARBA00023110"/>
    </source>
</evidence>
<feature type="region of interest" description="Disordered" evidence="5">
    <location>
        <begin position="285"/>
        <end position="427"/>
    </location>
</feature>
<evidence type="ECO:0000256" key="1">
    <source>
        <dbReference type="ARBA" id="ARBA00000971"/>
    </source>
</evidence>
<evidence type="ECO:0000313" key="8">
    <source>
        <dbReference type="Proteomes" id="UP000440578"/>
    </source>
</evidence>
<dbReference type="OrthoDB" id="4473401at2759"/>
<feature type="compositionally biased region" description="Low complexity" evidence="5">
    <location>
        <begin position="330"/>
        <end position="341"/>
    </location>
</feature>
<dbReference type="InterPro" id="IPR029000">
    <property type="entry name" value="Cyclophilin-like_dom_sf"/>
</dbReference>
<gene>
    <name evidence="7" type="primary">PPIF</name>
    <name evidence="7" type="ORF">FJT64_005839</name>
</gene>
<dbReference type="InterPro" id="IPR020892">
    <property type="entry name" value="Cyclophilin-type_PPIase_CS"/>
</dbReference>